<comment type="cofactor">
    <cofactor evidence="8">
        <name>Zn(2+)</name>
        <dbReference type="ChEBI" id="CHEBI:29105"/>
    </cofactor>
    <text evidence="8">Binds 1 zinc ion per subunit.</text>
</comment>
<keyword evidence="4 8" id="KW-0479">Metal-binding</keyword>
<keyword evidence="6 8" id="KW-0862">Zinc</keyword>
<evidence type="ECO:0000256" key="1">
    <source>
        <dbReference type="ARBA" id="ARBA00010669"/>
    </source>
</evidence>
<keyword evidence="5 8" id="KW-0378">Hydrolase</keyword>
<dbReference type="FunFam" id="3.40.140.10:FF:000005">
    <property type="entry name" value="tRNA-specific adenosine deaminase"/>
    <property type="match status" value="1"/>
</dbReference>
<dbReference type="EC" id="3.5.4.33" evidence="8"/>
<dbReference type="PROSITE" id="PS00903">
    <property type="entry name" value="CYT_DCMP_DEAMINASES_1"/>
    <property type="match status" value="1"/>
</dbReference>
<dbReference type="Gene3D" id="3.40.140.10">
    <property type="entry name" value="Cytidine Deaminase, domain 2"/>
    <property type="match status" value="1"/>
</dbReference>
<evidence type="ECO:0000313" key="11">
    <source>
        <dbReference type="Proteomes" id="UP000434580"/>
    </source>
</evidence>
<comment type="function">
    <text evidence="8">Catalyzes the deamination of adenosine to inosine at the wobble position 34 of tRNA(Arg2).</text>
</comment>
<dbReference type="CDD" id="cd01285">
    <property type="entry name" value="nucleoside_deaminase"/>
    <property type="match status" value="1"/>
</dbReference>
<gene>
    <name evidence="10" type="primary">tadA_2</name>
    <name evidence="8" type="synonym">tadA</name>
    <name evidence="10" type="ORF">DPBNPPHM_03819</name>
</gene>
<evidence type="ECO:0000256" key="2">
    <source>
        <dbReference type="ARBA" id="ARBA00011738"/>
    </source>
</evidence>
<dbReference type="HAMAP" id="MF_00972">
    <property type="entry name" value="tRNA_aden_deaminase"/>
    <property type="match status" value="1"/>
</dbReference>
<comment type="subunit">
    <text evidence="2 8">Homodimer.</text>
</comment>
<dbReference type="GO" id="GO:0052717">
    <property type="term" value="F:tRNA-specific adenosine-34 deaminase activity"/>
    <property type="evidence" value="ECO:0007669"/>
    <property type="project" value="UniProtKB-UniRule"/>
</dbReference>
<evidence type="ECO:0000256" key="4">
    <source>
        <dbReference type="ARBA" id="ARBA00022723"/>
    </source>
</evidence>
<name>A0A5S9PA91_9GAMM</name>
<evidence type="ECO:0000313" key="10">
    <source>
        <dbReference type="EMBL" id="CAA0100625.1"/>
    </source>
</evidence>
<feature type="binding site" evidence="8">
    <location>
        <position position="85"/>
    </location>
    <ligand>
        <name>Zn(2+)</name>
        <dbReference type="ChEBI" id="CHEBI:29105"/>
        <note>catalytic</note>
    </ligand>
</feature>
<comment type="similarity">
    <text evidence="1">Belongs to the cytidine and deoxycytidylate deaminase family. ADAT2 subfamily.</text>
</comment>
<dbReference type="Pfam" id="PF00383">
    <property type="entry name" value="dCMP_cyt_deam_1"/>
    <property type="match status" value="1"/>
</dbReference>
<dbReference type="PANTHER" id="PTHR11079">
    <property type="entry name" value="CYTOSINE DEAMINASE FAMILY MEMBER"/>
    <property type="match status" value="1"/>
</dbReference>
<dbReference type="GO" id="GO:0002100">
    <property type="term" value="P:tRNA wobble adenosine to inosine editing"/>
    <property type="evidence" value="ECO:0007669"/>
    <property type="project" value="UniProtKB-UniRule"/>
</dbReference>
<evidence type="ECO:0000256" key="5">
    <source>
        <dbReference type="ARBA" id="ARBA00022801"/>
    </source>
</evidence>
<dbReference type="GO" id="GO:0008270">
    <property type="term" value="F:zinc ion binding"/>
    <property type="evidence" value="ECO:0007669"/>
    <property type="project" value="UniProtKB-UniRule"/>
</dbReference>
<evidence type="ECO:0000256" key="6">
    <source>
        <dbReference type="ARBA" id="ARBA00022833"/>
    </source>
</evidence>
<dbReference type="PROSITE" id="PS51747">
    <property type="entry name" value="CYT_DCMP_DEAMINASES_2"/>
    <property type="match status" value="1"/>
</dbReference>
<dbReference type="SUPFAM" id="SSF53927">
    <property type="entry name" value="Cytidine deaminase-like"/>
    <property type="match status" value="1"/>
</dbReference>
<protein>
    <recommendedName>
        <fullName evidence="8">tRNA-specific adenosine deaminase</fullName>
        <ecNumber evidence="8">3.5.4.33</ecNumber>
    </recommendedName>
</protein>
<dbReference type="InterPro" id="IPR028883">
    <property type="entry name" value="tRNA_aden_deaminase"/>
</dbReference>
<comment type="catalytic activity">
    <reaction evidence="7 8">
        <text>adenosine(34) in tRNA + H2O + H(+) = inosine(34) in tRNA + NH4(+)</text>
        <dbReference type="Rhea" id="RHEA:43168"/>
        <dbReference type="Rhea" id="RHEA-COMP:10373"/>
        <dbReference type="Rhea" id="RHEA-COMP:10374"/>
        <dbReference type="ChEBI" id="CHEBI:15377"/>
        <dbReference type="ChEBI" id="CHEBI:15378"/>
        <dbReference type="ChEBI" id="CHEBI:28938"/>
        <dbReference type="ChEBI" id="CHEBI:74411"/>
        <dbReference type="ChEBI" id="CHEBI:82852"/>
        <dbReference type="EC" id="3.5.4.33"/>
    </reaction>
</comment>
<dbReference type="EMBL" id="CACSII010000008">
    <property type="protein sequence ID" value="CAA0100625.1"/>
    <property type="molecule type" value="Genomic_DNA"/>
</dbReference>
<feature type="binding site" evidence="8">
    <location>
        <position position="88"/>
    </location>
    <ligand>
        <name>Zn(2+)</name>
        <dbReference type="ChEBI" id="CHEBI:29105"/>
        <note>catalytic</note>
    </ligand>
</feature>
<keyword evidence="3 8" id="KW-0819">tRNA processing</keyword>
<dbReference type="NCBIfam" id="NF008113">
    <property type="entry name" value="PRK10860.1"/>
    <property type="match status" value="1"/>
</dbReference>
<dbReference type="Proteomes" id="UP000434580">
    <property type="component" value="Unassembled WGS sequence"/>
</dbReference>
<feature type="active site" description="Proton donor" evidence="8">
    <location>
        <position position="57"/>
    </location>
</feature>
<evidence type="ECO:0000256" key="3">
    <source>
        <dbReference type="ARBA" id="ARBA00022694"/>
    </source>
</evidence>
<feature type="domain" description="CMP/dCMP-type deaminase" evidence="9">
    <location>
        <begin position="4"/>
        <end position="122"/>
    </location>
</feature>
<dbReference type="InterPro" id="IPR016193">
    <property type="entry name" value="Cytidine_deaminase-like"/>
</dbReference>
<evidence type="ECO:0000259" key="9">
    <source>
        <dbReference type="PROSITE" id="PS51747"/>
    </source>
</evidence>
<proteinExistence type="inferred from homology"/>
<feature type="binding site" evidence="8">
    <location>
        <position position="55"/>
    </location>
    <ligand>
        <name>Zn(2+)</name>
        <dbReference type="ChEBI" id="CHEBI:29105"/>
        <note>catalytic</note>
    </ligand>
</feature>
<dbReference type="InterPro" id="IPR016192">
    <property type="entry name" value="APOBEC/CMP_deaminase_Zn-bd"/>
</dbReference>
<dbReference type="PANTHER" id="PTHR11079:SF202">
    <property type="entry name" value="TRNA-SPECIFIC ADENOSINE DEAMINASE"/>
    <property type="match status" value="1"/>
</dbReference>
<organism evidence="10 11">
    <name type="scientific">BD1-7 clade bacterium</name>
    <dbReference type="NCBI Taxonomy" id="2029982"/>
    <lineage>
        <taxon>Bacteria</taxon>
        <taxon>Pseudomonadati</taxon>
        <taxon>Pseudomonadota</taxon>
        <taxon>Gammaproteobacteria</taxon>
        <taxon>Cellvibrionales</taxon>
        <taxon>Spongiibacteraceae</taxon>
        <taxon>BD1-7 clade</taxon>
    </lineage>
</organism>
<dbReference type="InterPro" id="IPR002125">
    <property type="entry name" value="CMP_dCMP_dom"/>
</dbReference>
<dbReference type="OrthoDB" id="9802676at2"/>
<sequence>MQDTNAEYWMAKALKLAEQAASCGEVPVGAIVVCDGQVIGQGYNQPIGACDPTAHAEVIALRDAARRLGNYRLVDCDLYVTLEPCSMCAGAILHARIKHLYYGATEPKSGVVASRQQFFDLDFLNYSVEVTGGVLADRASQQLSDFFRIRREQKKALKRSLLGDSDV</sequence>
<reference evidence="10 11" key="1">
    <citation type="submission" date="2019-11" db="EMBL/GenBank/DDBJ databases">
        <authorList>
            <person name="Holert J."/>
        </authorList>
    </citation>
    <scope>NUCLEOTIDE SEQUENCE [LARGE SCALE GENOMIC DNA]</scope>
    <source>
        <strain evidence="10">BC5_2</strain>
    </source>
</reference>
<dbReference type="AlphaFoldDB" id="A0A5S9PA91"/>
<accession>A0A5S9PA91</accession>
<evidence type="ECO:0000256" key="7">
    <source>
        <dbReference type="ARBA" id="ARBA00048045"/>
    </source>
</evidence>
<evidence type="ECO:0000256" key="8">
    <source>
        <dbReference type="HAMAP-Rule" id="MF_00972"/>
    </source>
</evidence>